<dbReference type="GO" id="GO:0005179">
    <property type="term" value="F:hormone activity"/>
    <property type="evidence" value="ECO:0007669"/>
    <property type="project" value="UniProtKB-KW"/>
</dbReference>
<proteinExistence type="inferred from homology"/>
<keyword evidence="3" id="KW-0964">Secreted</keyword>
<dbReference type="PANTHER" id="PTHR12004:SF3">
    <property type="entry name" value="EARLY PLACENTA INSULIN-LIKE PEPTIDE"/>
    <property type="match status" value="1"/>
</dbReference>
<dbReference type="InterPro" id="IPR036438">
    <property type="entry name" value="Insulin-like_sf"/>
</dbReference>
<keyword evidence="4" id="KW-0165">Cleavage on pair of basic residues</keyword>
<organism evidence="8">
    <name type="scientific">Heterocephalus glaber</name>
    <name type="common">Naked mole rat</name>
    <dbReference type="NCBI Taxonomy" id="10181"/>
    <lineage>
        <taxon>Eukaryota</taxon>
        <taxon>Metazoa</taxon>
        <taxon>Chordata</taxon>
        <taxon>Craniata</taxon>
        <taxon>Vertebrata</taxon>
        <taxon>Euteleostomi</taxon>
        <taxon>Mammalia</taxon>
        <taxon>Eutheria</taxon>
        <taxon>Euarchontoglires</taxon>
        <taxon>Glires</taxon>
        <taxon>Rodentia</taxon>
        <taxon>Hystricomorpha</taxon>
        <taxon>Bathyergidae</taxon>
        <taxon>Heterocephalus</taxon>
    </lineage>
</organism>
<name>A0A0P6JT93_HETGA</name>
<feature type="signal peptide" evidence="7">
    <location>
        <begin position="1"/>
        <end position="25"/>
    </location>
</feature>
<evidence type="ECO:0000256" key="2">
    <source>
        <dbReference type="ARBA" id="ARBA00009034"/>
    </source>
</evidence>
<gene>
    <name evidence="8" type="primary">INSL4</name>
</gene>
<evidence type="ECO:0000256" key="3">
    <source>
        <dbReference type="ARBA" id="ARBA00022525"/>
    </source>
</evidence>
<evidence type="ECO:0000256" key="7">
    <source>
        <dbReference type="SAM" id="SignalP"/>
    </source>
</evidence>
<comment type="subcellular location">
    <subcellularLocation>
        <location evidence="1">Secreted</location>
    </subcellularLocation>
</comment>
<dbReference type="GO" id="GO:0005576">
    <property type="term" value="C:extracellular region"/>
    <property type="evidence" value="ECO:0007669"/>
    <property type="project" value="UniProtKB-SubCell"/>
</dbReference>
<protein>
    <submittedName>
        <fullName evidence="8">Early placenta insulin-like peptide</fullName>
    </submittedName>
</protein>
<dbReference type="EMBL" id="GEBF01007175">
    <property type="protein sequence ID" value="JAN96457.1"/>
    <property type="molecule type" value="Transcribed_RNA"/>
</dbReference>
<evidence type="ECO:0000256" key="4">
    <source>
        <dbReference type="ARBA" id="ARBA00022685"/>
    </source>
</evidence>
<dbReference type="SUPFAM" id="SSF56994">
    <property type="entry name" value="Insulin-like"/>
    <property type="match status" value="1"/>
</dbReference>
<reference evidence="8" key="1">
    <citation type="submission" date="2015-10" db="EMBL/GenBank/DDBJ databases">
        <title>FRAMA: From RNA-seq data to annotated mRNA assemblies.</title>
        <authorList>
            <person name="Bens M."/>
            <person name="Sahm A."/>
            <person name="Jahn N."/>
            <person name="Morhart M."/>
            <person name="Holtze S."/>
            <person name="Hildebrandt T.B."/>
            <person name="Platzer M."/>
            <person name="Szafranski K."/>
        </authorList>
    </citation>
    <scope>NUCLEOTIDE SEQUENCE</scope>
    <source>
        <tissue evidence="8">Ovary</tissue>
    </source>
</reference>
<accession>A0A0P6JT93</accession>
<keyword evidence="5" id="KW-0372">Hormone</keyword>
<dbReference type="AlphaFoldDB" id="A0A0P6JT93"/>
<keyword evidence="7" id="KW-0732">Signal</keyword>
<keyword evidence="6" id="KW-1015">Disulfide bond</keyword>
<feature type="chain" id="PRO_5006129210" evidence="7">
    <location>
        <begin position="26"/>
        <end position="164"/>
    </location>
</feature>
<evidence type="ECO:0000313" key="8">
    <source>
        <dbReference type="EMBL" id="JAN96457.1"/>
    </source>
</evidence>
<dbReference type="PANTHER" id="PTHR12004">
    <property type="entry name" value="RELAXIN"/>
    <property type="match status" value="1"/>
</dbReference>
<evidence type="ECO:0000256" key="1">
    <source>
        <dbReference type="ARBA" id="ARBA00004613"/>
    </source>
</evidence>
<evidence type="ECO:0000256" key="5">
    <source>
        <dbReference type="ARBA" id="ARBA00022702"/>
    </source>
</evidence>
<comment type="similarity">
    <text evidence="2">Belongs to the insulin family.</text>
</comment>
<sequence length="164" mass="18864">MSSLLWYHLPTVWLILSQLLRESSTKWINDEEIKLCGNEFNEAILTFCLEPEKRISKIQVDQLEESGSLTKMVSSSADEDAGTFDMVSEFIPNMPKVIMYEGQPPFRKDLLSQPKRTIFDITKLCCEEGCDKKTFLEACIIVIMNFSPNFIHIQAFNDAQFSDH</sequence>
<evidence type="ECO:0000256" key="6">
    <source>
        <dbReference type="ARBA" id="ARBA00023157"/>
    </source>
</evidence>
<dbReference type="InterPro" id="IPR051042">
    <property type="entry name" value="Repro_Hormone_Insulin-like"/>
</dbReference>